<sequence>MKPVKIVNTHCHIDHILGTAFLHDQFKLPFLIHPQEKPLLTASITQGELFGLEVQTPPEPTDYLNEGDTVTFGNSIFEVIHIPGHSPGGIVLLNKDQRCMFTGDVLFQGSIGRTDLPGGDYDSLVSSIRQKLLILDPEIRVYPGHGPDTTIGIENQSNPFFQ</sequence>
<keyword evidence="3" id="KW-0378">Hydrolase</keyword>
<dbReference type="InterPro" id="IPR051453">
    <property type="entry name" value="MBL_Glyoxalase_II"/>
</dbReference>
<dbReference type="PANTHER" id="PTHR46233">
    <property type="entry name" value="HYDROXYACYLGLUTATHIONE HYDROLASE GLOC"/>
    <property type="match status" value="1"/>
</dbReference>
<dbReference type="Gene3D" id="3.60.15.10">
    <property type="entry name" value="Ribonuclease Z/Hydroxyacylglutathione hydrolase-like"/>
    <property type="match status" value="1"/>
</dbReference>
<dbReference type="PANTHER" id="PTHR46233:SF3">
    <property type="entry name" value="HYDROXYACYLGLUTATHIONE HYDROLASE GLOC"/>
    <property type="match status" value="1"/>
</dbReference>
<feature type="domain" description="Metallo-beta-lactamase" evidence="5">
    <location>
        <begin position="4"/>
        <end position="145"/>
    </location>
</feature>
<dbReference type="GO" id="GO:0016787">
    <property type="term" value="F:hydrolase activity"/>
    <property type="evidence" value="ECO:0007669"/>
    <property type="project" value="UniProtKB-KW"/>
</dbReference>
<gene>
    <name evidence="6" type="ORF">S06H3_15483</name>
</gene>
<dbReference type="AlphaFoldDB" id="X1LXI4"/>
<keyword evidence="2" id="KW-0479">Metal-binding</keyword>
<organism evidence="6">
    <name type="scientific">marine sediment metagenome</name>
    <dbReference type="NCBI Taxonomy" id="412755"/>
    <lineage>
        <taxon>unclassified sequences</taxon>
        <taxon>metagenomes</taxon>
        <taxon>ecological metagenomes</taxon>
    </lineage>
</organism>
<evidence type="ECO:0000256" key="4">
    <source>
        <dbReference type="ARBA" id="ARBA00022833"/>
    </source>
</evidence>
<evidence type="ECO:0000256" key="1">
    <source>
        <dbReference type="ARBA" id="ARBA00001947"/>
    </source>
</evidence>
<accession>X1LXI4</accession>
<comment type="caution">
    <text evidence="6">The sequence shown here is derived from an EMBL/GenBank/DDBJ whole genome shotgun (WGS) entry which is preliminary data.</text>
</comment>
<name>X1LXI4_9ZZZZ</name>
<proteinExistence type="predicted"/>
<evidence type="ECO:0000256" key="2">
    <source>
        <dbReference type="ARBA" id="ARBA00022723"/>
    </source>
</evidence>
<dbReference type="GO" id="GO:0046872">
    <property type="term" value="F:metal ion binding"/>
    <property type="evidence" value="ECO:0007669"/>
    <property type="project" value="UniProtKB-KW"/>
</dbReference>
<dbReference type="SMART" id="SM00849">
    <property type="entry name" value="Lactamase_B"/>
    <property type="match status" value="1"/>
</dbReference>
<evidence type="ECO:0000313" key="6">
    <source>
        <dbReference type="EMBL" id="GAI10476.1"/>
    </source>
</evidence>
<dbReference type="InterPro" id="IPR001279">
    <property type="entry name" value="Metallo-B-lactamas"/>
</dbReference>
<dbReference type="Pfam" id="PF00753">
    <property type="entry name" value="Lactamase_B"/>
    <property type="match status" value="1"/>
</dbReference>
<dbReference type="SUPFAM" id="SSF56281">
    <property type="entry name" value="Metallo-hydrolase/oxidoreductase"/>
    <property type="match status" value="1"/>
</dbReference>
<evidence type="ECO:0000259" key="5">
    <source>
        <dbReference type="SMART" id="SM00849"/>
    </source>
</evidence>
<dbReference type="EMBL" id="BARV01007621">
    <property type="protein sequence ID" value="GAI10476.1"/>
    <property type="molecule type" value="Genomic_DNA"/>
</dbReference>
<dbReference type="InterPro" id="IPR036866">
    <property type="entry name" value="RibonucZ/Hydroxyglut_hydro"/>
</dbReference>
<keyword evidence="4" id="KW-0862">Zinc</keyword>
<protein>
    <recommendedName>
        <fullName evidence="5">Metallo-beta-lactamase domain-containing protein</fullName>
    </recommendedName>
</protein>
<comment type="cofactor">
    <cofactor evidence="1">
        <name>Zn(2+)</name>
        <dbReference type="ChEBI" id="CHEBI:29105"/>
    </cofactor>
</comment>
<evidence type="ECO:0000256" key="3">
    <source>
        <dbReference type="ARBA" id="ARBA00022801"/>
    </source>
</evidence>
<reference evidence="6" key="1">
    <citation type="journal article" date="2014" name="Front. Microbiol.">
        <title>High frequency of phylogenetically diverse reductive dehalogenase-homologous genes in deep subseafloor sedimentary metagenomes.</title>
        <authorList>
            <person name="Kawai M."/>
            <person name="Futagami T."/>
            <person name="Toyoda A."/>
            <person name="Takaki Y."/>
            <person name="Nishi S."/>
            <person name="Hori S."/>
            <person name="Arai W."/>
            <person name="Tsubouchi T."/>
            <person name="Morono Y."/>
            <person name="Uchiyama I."/>
            <person name="Ito T."/>
            <person name="Fujiyama A."/>
            <person name="Inagaki F."/>
            <person name="Takami H."/>
        </authorList>
    </citation>
    <scope>NUCLEOTIDE SEQUENCE</scope>
    <source>
        <strain evidence="6">Expedition CK06-06</strain>
    </source>
</reference>